<dbReference type="AlphaFoldDB" id="A0A9W6U836"/>
<evidence type="ECO:0000256" key="1">
    <source>
        <dbReference type="ARBA" id="ARBA00001968"/>
    </source>
</evidence>
<keyword evidence="5" id="KW-0479">Metal-binding</keyword>
<comment type="subcellular location">
    <subcellularLocation>
        <location evidence="2">Nucleus</location>
    </subcellularLocation>
</comment>
<evidence type="ECO:0000256" key="5">
    <source>
        <dbReference type="ARBA" id="ARBA00022723"/>
    </source>
</evidence>
<dbReference type="GO" id="GO:0004518">
    <property type="term" value="F:nuclease activity"/>
    <property type="evidence" value="ECO:0007669"/>
    <property type="project" value="UniProtKB-KW"/>
</dbReference>
<dbReference type="Pfam" id="PF13359">
    <property type="entry name" value="DDE_Tnp_4"/>
    <property type="match status" value="1"/>
</dbReference>
<feature type="domain" description="DDE Tnp4" evidence="8">
    <location>
        <begin position="134"/>
        <end position="295"/>
    </location>
</feature>
<accession>A0A9W6U836</accession>
<dbReference type="OrthoDB" id="128852at2759"/>
<comment type="caution">
    <text evidence="9">The sequence shown here is derived from an EMBL/GenBank/DDBJ whole genome shotgun (WGS) entry which is preliminary data.</text>
</comment>
<dbReference type="PANTHER" id="PTHR22930:SF85">
    <property type="entry name" value="GH03217P-RELATED"/>
    <property type="match status" value="1"/>
</dbReference>
<proteinExistence type="inferred from homology"/>
<dbReference type="GO" id="GO:0005634">
    <property type="term" value="C:nucleus"/>
    <property type="evidence" value="ECO:0007669"/>
    <property type="project" value="UniProtKB-SubCell"/>
</dbReference>
<dbReference type="GO" id="GO:0046872">
    <property type="term" value="F:metal ion binding"/>
    <property type="evidence" value="ECO:0007669"/>
    <property type="project" value="UniProtKB-KW"/>
</dbReference>
<sequence>MEAVSILEEEADEELLERCGNGALQRFLDNEAFSSPAQELTDLLVLVESRRYLEGHGRLPKNIEFRESGIQSLTPKDFRQTTRVNHASFFRILANIESNDVFHNNSDCGQAPVWLKLASSFSFKDLRTNCVGFIDGTSIPLSQKPAVDGACYVDRKHRYSVNAQVVCDDRRRIIAFYSDWPGSSADSTVYKEMAIAKAECKPYFISQGEYLIADSAYPADVEYNTLVPAYKANMKGLDNEDFNTCVAHVRVVNEHTIGVLKGRWSSLKELRIQIRKKTDMERITLWFTGCVVLHNMLIAFEDEWTDEYLSDSDSDSEDELYDANSGWDDYEFDFRRNLKRRVIAIASEPGGILWARGRSVNQ</sequence>
<evidence type="ECO:0000256" key="4">
    <source>
        <dbReference type="ARBA" id="ARBA00022722"/>
    </source>
</evidence>
<dbReference type="GO" id="GO:0016787">
    <property type="term" value="F:hydrolase activity"/>
    <property type="evidence" value="ECO:0007669"/>
    <property type="project" value="UniProtKB-KW"/>
</dbReference>
<evidence type="ECO:0000313" key="9">
    <source>
        <dbReference type="EMBL" id="GMF27024.1"/>
    </source>
</evidence>
<evidence type="ECO:0000256" key="2">
    <source>
        <dbReference type="ARBA" id="ARBA00004123"/>
    </source>
</evidence>
<keyword evidence="4" id="KW-0540">Nuclease</keyword>
<organism evidence="9 10">
    <name type="scientific">Phytophthora fragariaefolia</name>
    <dbReference type="NCBI Taxonomy" id="1490495"/>
    <lineage>
        <taxon>Eukaryota</taxon>
        <taxon>Sar</taxon>
        <taxon>Stramenopiles</taxon>
        <taxon>Oomycota</taxon>
        <taxon>Peronosporomycetes</taxon>
        <taxon>Peronosporales</taxon>
        <taxon>Peronosporaceae</taxon>
        <taxon>Phytophthora</taxon>
    </lineage>
</organism>
<evidence type="ECO:0000259" key="8">
    <source>
        <dbReference type="Pfam" id="PF13359"/>
    </source>
</evidence>
<dbReference type="PANTHER" id="PTHR22930">
    <property type="match status" value="1"/>
</dbReference>
<dbReference type="Proteomes" id="UP001165121">
    <property type="component" value="Unassembled WGS sequence"/>
</dbReference>
<keyword evidence="6" id="KW-0378">Hydrolase</keyword>
<reference evidence="9" key="1">
    <citation type="submission" date="2023-04" db="EMBL/GenBank/DDBJ databases">
        <title>Phytophthora fragariaefolia NBRC 109709.</title>
        <authorList>
            <person name="Ichikawa N."/>
            <person name="Sato H."/>
            <person name="Tonouchi N."/>
        </authorList>
    </citation>
    <scope>NUCLEOTIDE SEQUENCE</scope>
    <source>
        <strain evidence="9">NBRC 109709</strain>
    </source>
</reference>
<protein>
    <submittedName>
        <fullName evidence="9">Unnamed protein product</fullName>
    </submittedName>
</protein>
<comment type="cofactor">
    <cofactor evidence="1">
        <name>a divalent metal cation</name>
        <dbReference type="ChEBI" id="CHEBI:60240"/>
    </cofactor>
</comment>
<keyword evidence="7" id="KW-0539">Nucleus</keyword>
<name>A0A9W6U836_9STRA</name>
<evidence type="ECO:0000256" key="3">
    <source>
        <dbReference type="ARBA" id="ARBA00006958"/>
    </source>
</evidence>
<dbReference type="EMBL" id="BSXT01000424">
    <property type="protein sequence ID" value="GMF27024.1"/>
    <property type="molecule type" value="Genomic_DNA"/>
</dbReference>
<keyword evidence="10" id="KW-1185">Reference proteome</keyword>
<evidence type="ECO:0000313" key="10">
    <source>
        <dbReference type="Proteomes" id="UP001165121"/>
    </source>
</evidence>
<evidence type="ECO:0000256" key="7">
    <source>
        <dbReference type="ARBA" id="ARBA00023242"/>
    </source>
</evidence>
<comment type="similarity">
    <text evidence="3">Belongs to the HARBI1 family.</text>
</comment>
<evidence type="ECO:0000256" key="6">
    <source>
        <dbReference type="ARBA" id="ARBA00022801"/>
    </source>
</evidence>
<gene>
    <name evidence="9" type="ORF">Pfra01_000526500</name>
</gene>
<dbReference type="InterPro" id="IPR027806">
    <property type="entry name" value="HARBI1_dom"/>
</dbReference>
<dbReference type="InterPro" id="IPR045249">
    <property type="entry name" value="HARBI1-like"/>
</dbReference>